<name>W4RVV3_9BACI</name>
<sequence length="161" mass="18676">MEYGKDLDYLSEDLQKPTILEEKERIVGSLSSRTLHEKRLVRQGKHSLKRILERVGSDSITTVIGIIDKVKLTNNVQKGQFKGYPQLSYTLRIEGDPDRYKISISFEKVKSGNRIIKVVTVSNVQSSEISRPGQRRSEQRLGNDPRLEEMWKKIKEQYKKD</sequence>
<protein>
    <submittedName>
        <fullName evidence="1">Uncharacterized protein</fullName>
    </submittedName>
</protein>
<evidence type="ECO:0000313" key="1">
    <source>
        <dbReference type="EMBL" id="GAE47973.1"/>
    </source>
</evidence>
<comment type="caution">
    <text evidence="1">The sequence shown here is derived from an EMBL/GenBank/DDBJ whole genome shotgun (WGS) entry which is preliminary data.</text>
</comment>
<dbReference type="EMBL" id="BAUW01000112">
    <property type="protein sequence ID" value="GAE47973.1"/>
    <property type="molecule type" value="Genomic_DNA"/>
</dbReference>
<dbReference type="RefSeq" id="WP_023626103.1">
    <property type="nucleotide sequence ID" value="NZ_BAUW01000112.1"/>
</dbReference>
<evidence type="ECO:0000313" key="2">
    <source>
        <dbReference type="Proteomes" id="UP000018949"/>
    </source>
</evidence>
<reference evidence="1 2" key="1">
    <citation type="submission" date="2013-12" db="EMBL/GenBank/DDBJ databases">
        <title>NBRP : Genome information of microbial organism related human and environment.</title>
        <authorList>
            <person name="Hattori M."/>
            <person name="Oshima K."/>
            <person name="Inaba H."/>
            <person name="Suda W."/>
            <person name="Sakamoto M."/>
            <person name="Iino T."/>
            <person name="Kitahara M."/>
            <person name="Oshida Y."/>
            <person name="Iida T."/>
            <person name="Kudo T."/>
            <person name="Itoh T."/>
            <person name="Ahmed I."/>
            <person name="Ohkuma M."/>
        </authorList>
    </citation>
    <scope>NUCLEOTIDE SEQUENCE [LARGE SCALE GENOMIC DNA]</scope>
    <source>
        <strain evidence="1 2">JCM 21738</strain>
    </source>
</reference>
<keyword evidence="2" id="KW-1185">Reference proteome</keyword>
<proteinExistence type="predicted"/>
<dbReference type="AlphaFoldDB" id="W4RVV3"/>
<gene>
    <name evidence="1" type="ORF">JCM21738_5020</name>
</gene>
<accession>W4RVV3</accession>
<organism evidence="1 2">
    <name type="scientific">Mesobacillus boroniphilus JCM 21738</name>
    <dbReference type="NCBI Taxonomy" id="1294265"/>
    <lineage>
        <taxon>Bacteria</taxon>
        <taxon>Bacillati</taxon>
        <taxon>Bacillota</taxon>
        <taxon>Bacilli</taxon>
        <taxon>Bacillales</taxon>
        <taxon>Bacillaceae</taxon>
        <taxon>Mesobacillus</taxon>
    </lineage>
</organism>
<dbReference type="Proteomes" id="UP000018949">
    <property type="component" value="Unassembled WGS sequence"/>
</dbReference>